<feature type="region of interest" description="Disordered" evidence="1">
    <location>
        <begin position="1"/>
        <end position="21"/>
    </location>
</feature>
<keyword evidence="3" id="KW-1185">Reference proteome</keyword>
<gene>
    <name evidence="2" type="ORF">CLUMA_CG009750</name>
</gene>
<evidence type="ECO:0000313" key="2">
    <source>
        <dbReference type="EMBL" id="CRK96331.1"/>
    </source>
</evidence>
<proteinExistence type="predicted"/>
<reference evidence="2 3" key="1">
    <citation type="submission" date="2015-04" db="EMBL/GenBank/DDBJ databases">
        <authorList>
            <person name="Syromyatnikov M.Y."/>
            <person name="Popov V.N."/>
        </authorList>
    </citation>
    <scope>NUCLEOTIDE SEQUENCE [LARGE SCALE GENOMIC DNA]</scope>
</reference>
<evidence type="ECO:0000256" key="1">
    <source>
        <dbReference type="SAM" id="MobiDB-lite"/>
    </source>
</evidence>
<evidence type="ECO:0000313" key="3">
    <source>
        <dbReference type="Proteomes" id="UP000183832"/>
    </source>
</evidence>
<name>A0A1J1I811_9DIPT</name>
<feature type="compositionally biased region" description="Polar residues" evidence="1">
    <location>
        <begin position="1"/>
        <end position="12"/>
    </location>
</feature>
<accession>A0A1J1I811</accession>
<dbReference type="EMBL" id="CVRI01000043">
    <property type="protein sequence ID" value="CRK96331.1"/>
    <property type="molecule type" value="Genomic_DNA"/>
</dbReference>
<dbReference type="AlphaFoldDB" id="A0A1J1I811"/>
<dbReference type="Proteomes" id="UP000183832">
    <property type="component" value="Unassembled WGS sequence"/>
</dbReference>
<sequence>MLSTQALSGRVNSNRETHEECRSKADVKQANLHASNGNAALTVELGASGRDTVVVGCHKQVMTSTVVEKKCSKAISTVFKATHFAYMKKPQSIDTHASDTARENNGNVVI</sequence>
<organism evidence="2 3">
    <name type="scientific">Clunio marinus</name>
    <dbReference type="NCBI Taxonomy" id="568069"/>
    <lineage>
        <taxon>Eukaryota</taxon>
        <taxon>Metazoa</taxon>
        <taxon>Ecdysozoa</taxon>
        <taxon>Arthropoda</taxon>
        <taxon>Hexapoda</taxon>
        <taxon>Insecta</taxon>
        <taxon>Pterygota</taxon>
        <taxon>Neoptera</taxon>
        <taxon>Endopterygota</taxon>
        <taxon>Diptera</taxon>
        <taxon>Nematocera</taxon>
        <taxon>Chironomoidea</taxon>
        <taxon>Chironomidae</taxon>
        <taxon>Clunio</taxon>
    </lineage>
</organism>
<protein>
    <submittedName>
        <fullName evidence="2">CLUMA_CG009750, isoform A</fullName>
    </submittedName>
</protein>